<evidence type="ECO:0000313" key="1">
    <source>
        <dbReference type="EMBL" id="MCB6184240.1"/>
    </source>
</evidence>
<organism evidence="1 2">
    <name type="scientific">Leeia speluncae</name>
    <dbReference type="NCBI Taxonomy" id="2884804"/>
    <lineage>
        <taxon>Bacteria</taxon>
        <taxon>Pseudomonadati</taxon>
        <taxon>Pseudomonadota</taxon>
        <taxon>Betaproteobacteria</taxon>
        <taxon>Neisseriales</taxon>
        <taxon>Leeiaceae</taxon>
        <taxon>Leeia</taxon>
    </lineage>
</organism>
<evidence type="ECO:0008006" key="3">
    <source>
        <dbReference type="Google" id="ProtNLM"/>
    </source>
</evidence>
<proteinExistence type="predicted"/>
<sequence>MSAQTTPLTREERNFLKSRVHAVEKELKFWNTQPLSAFTQRRVDDLQSLLSQLRASFPHGAGASRAA</sequence>
<reference evidence="1" key="1">
    <citation type="submission" date="2021-10" db="EMBL/GenBank/DDBJ databases">
        <title>The complete genome sequence of Leeia sp. TBRC 13508.</title>
        <authorList>
            <person name="Charoenyingcharoen P."/>
            <person name="Yukphan P."/>
        </authorList>
    </citation>
    <scope>NUCLEOTIDE SEQUENCE</scope>
    <source>
        <strain evidence="1">TBRC 13508</strain>
    </source>
</reference>
<protein>
    <recommendedName>
        <fullName evidence="3">50S ribosomal protein L29</fullName>
    </recommendedName>
</protein>
<dbReference type="EMBL" id="JAJBZT010000006">
    <property type="protein sequence ID" value="MCB6184240.1"/>
    <property type="molecule type" value="Genomic_DNA"/>
</dbReference>
<accession>A0ABS8D7S2</accession>
<dbReference type="Proteomes" id="UP001165395">
    <property type="component" value="Unassembled WGS sequence"/>
</dbReference>
<keyword evidence="2" id="KW-1185">Reference proteome</keyword>
<gene>
    <name evidence="1" type="ORF">LIN78_11865</name>
</gene>
<dbReference type="RefSeq" id="WP_227181052.1">
    <property type="nucleotide sequence ID" value="NZ_JAJBZT010000006.1"/>
</dbReference>
<name>A0ABS8D7S2_9NEIS</name>
<evidence type="ECO:0000313" key="2">
    <source>
        <dbReference type="Proteomes" id="UP001165395"/>
    </source>
</evidence>
<comment type="caution">
    <text evidence="1">The sequence shown here is derived from an EMBL/GenBank/DDBJ whole genome shotgun (WGS) entry which is preliminary data.</text>
</comment>